<dbReference type="Proteomes" id="UP000248724">
    <property type="component" value="Unassembled WGS sequence"/>
</dbReference>
<feature type="active site" description="Proton acceptor" evidence="5">
    <location>
        <position position="287"/>
    </location>
</feature>
<name>A0A2W5Z5G9_9BACT</name>
<dbReference type="InterPro" id="IPR027477">
    <property type="entry name" value="Succ_DH/fumarate_Rdtase_cat_sf"/>
</dbReference>
<gene>
    <name evidence="9" type="ORF">DLM65_07665</name>
    <name evidence="8" type="ORF">JF886_07250</name>
</gene>
<dbReference type="InterPro" id="IPR015939">
    <property type="entry name" value="Fum_Rdtase/Succ_DH_flav-like_C"/>
</dbReference>
<dbReference type="PRINTS" id="PR00368">
    <property type="entry name" value="FADPNR"/>
</dbReference>
<evidence type="ECO:0000259" key="7">
    <source>
        <dbReference type="Pfam" id="PF02910"/>
    </source>
</evidence>
<dbReference type="Gene3D" id="3.90.700.10">
    <property type="entry name" value="Succinate dehydrogenase/fumarate reductase flavoprotein, catalytic domain"/>
    <property type="match status" value="1"/>
</dbReference>
<evidence type="ECO:0000313" key="10">
    <source>
        <dbReference type="Proteomes" id="UP000248724"/>
    </source>
</evidence>
<evidence type="ECO:0000256" key="2">
    <source>
        <dbReference type="ARBA" id="ARBA00022630"/>
    </source>
</evidence>
<dbReference type="EMBL" id="JAEKNS010000075">
    <property type="protein sequence ID" value="MBJ7594648.1"/>
    <property type="molecule type" value="Genomic_DNA"/>
</dbReference>
<evidence type="ECO:0000313" key="11">
    <source>
        <dbReference type="Proteomes" id="UP000606991"/>
    </source>
</evidence>
<dbReference type="FunFam" id="3.90.700.10:FF:000005">
    <property type="entry name" value="Succinate dehydrogenase flavoprotein subunit"/>
    <property type="match status" value="1"/>
</dbReference>
<dbReference type="Pfam" id="PF02910">
    <property type="entry name" value="Succ_DH_flav_C"/>
    <property type="match status" value="1"/>
</dbReference>
<evidence type="ECO:0000256" key="5">
    <source>
        <dbReference type="PIRSR" id="PIRSR000171-1"/>
    </source>
</evidence>
<dbReference type="InterPro" id="IPR003953">
    <property type="entry name" value="FAD-dep_OxRdtase_2_FAD-bd"/>
</dbReference>
<reference evidence="9" key="2">
    <citation type="submission" date="2018-05" db="EMBL/GenBank/DDBJ databases">
        <authorList>
            <person name="Ferrari B."/>
        </authorList>
    </citation>
    <scope>NUCLEOTIDE SEQUENCE</scope>
    <source>
        <strain evidence="9">RRmetagenome_bin12</strain>
    </source>
</reference>
<reference evidence="8 11" key="3">
    <citation type="submission" date="2020-10" db="EMBL/GenBank/DDBJ databases">
        <title>Ca. Dormibacterota MAGs.</title>
        <authorList>
            <person name="Montgomery K."/>
        </authorList>
    </citation>
    <scope>NUCLEOTIDE SEQUENCE [LARGE SCALE GENOMIC DNA]</scope>
    <source>
        <strain evidence="8">SC8812_S17_18</strain>
    </source>
</reference>
<dbReference type="Pfam" id="PF00890">
    <property type="entry name" value="FAD_binding_2"/>
    <property type="match status" value="1"/>
</dbReference>
<dbReference type="Proteomes" id="UP000606991">
    <property type="component" value="Unassembled WGS sequence"/>
</dbReference>
<evidence type="ECO:0000313" key="8">
    <source>
        <dbReference type="EMBL" id="MBJ7594648.1"/>
    </source>
</evidence>
<dbReference type="PANTHER" id="PTHR11632">
    <property type="entry name" value="SUCCINATE DEHYDROGENASE 2 FLAVOPROTEIN SUBUNIT"/>
    <property type="match status" value="1"/>
</dbReference>
<dbReference type="RefSeq" id="WP_337311031.1">
    <property type="nucleotide sequence ID" value="NZ_JAEKNS010000075.1"/>
</dbReference>
<feature type="domain" description="Fumarate reductase/succinate dehydrogenase flavoprotein-like C-terminal" evidence="7">
    <location>
        <begin position="452"/>
        <end position="566"/>
    </location>
</feature>
<reference evidence="9 10" key="1">
    <citation type="journal article" date="2017" name="Nature">
        <title>Atmospheric trace gases support primary production in Antarctic desert surface soil.</title>
        <authorList>
            <person name="Ji M."/>
            <person name="Greening C."/>
            <person name="Vanwonterghem I."/>
            <person name="Carere C.R."/>
            <person name="Bay S.K."/>
            <person name="Steen J.A."/>
            <person name="Montgomery K."/>
            <person name="Lines T."/>
            <person name="Beardall J."/>
            <person name="van Dorst J."/>
            <person name="Snape I."/>
            <person name="Stott M.B."/>
            <person name="Hugenholtz P."/>
            <person name="Ferrari B.C."/>
        </authorList>
    </citation>
    <scope>NUCLEOTIDE SEQUENCE [LARGE SCALE GENOMIC DNA]</scope>
    <source>
        <strain evidence="9">RRmetagenome_bin12</strain>
    </source>
</reference>
<organism evidence="9 10">
    <name type="scientific">Candidatus Aeolococcus gillhamiae</name>
    <dbReference type="NCBI Taxonomy" id="3127015"/>
    <lineage>
        <taxon>Bacteria</taxon>
        <taxon>Bacillati</taxon>
        <taxon>Candidatus Dormiibacterota</taxon>
        <taxon>Candidatus Dormibacteria</taxon>
        <taxon>Candidatus Aeolococcales</taxon>
        <taxon>Candidatus Aeolococcaceae</taxon>
        <taxon>Candidatus Aeolococcus</taxon>
    </lineage>
</organism>
<dbReference type="SUPFAM" id="SSF56425">
    <property type="entry name" value="Succinate dehydrogenase/fumarate reductase flavoprotein, catalytic domain"/>
    <property type="match status" value="1"/>
</dbReference>
<evidence type="ECO:0000313" key="9">
    <source>
        <dbReference type="EMBL" id="PZR80599.1"/>
    </source>
</evidence>
<comment type="cofactor">
    <cofactor evidence="1">
        <name>FAD</name>
        <dbReference type="ChEBI" id="CHEBI:57692"/>
    </cofactor>
</comment>
<comment type="caution">
    <text evidence="9">The sequence shown here is derived from an EMBL/GenBank/DDBJ whole genome shotgun (WGS) entry which is preliminary data.</text>
</comment>
<dbReference type="InterPro" id="IPR036188">
    <property type="entry name" value="FAD/NAD-bd_sf"/>
</dbReference>
<sequence>MPLESYITHECDVLVIGAGGAGMRAAIAAAEAGCRTIVVTKSLLGKAHTVMAEGGIAAGLGNVDSDDGWEVHFADTMLGGQLLNNWRMVEIYAHEVIDRVYELERWGGLFDRTEDGRIMQRAFGAHSWKRLAHVGDRTGLELIRTCQDKLVHTERTETFMEYTLTRLLKNGDRVVGAMGYRRNDGKFVVIKAGATVLASGGWGRMYRYTSNSWEGTGDGAAMAYDAGADLIDMEFVQFHPTGMVWPPGARGILVTEAVRGEGGLLFNSEHQRFMLEYDPVKKELSSRDVVARSIYKEVKAGRGSPHGGAFLDITHRGADYILKKLPSMYEQFHALASVDITREAMEVGPTIHYTMGGVRVEAETAATTVPGLFAAGEAAGGLHGANRLGGNSLGDILVFGRRAGVAAAEFARTRGVDRAIDEGEVAEEQDRLYDPLDSRHGWTDRENPYHLHEELQAAMQDDAGIGRTAESLQRALAAILELRERSSRMRVVGHRDLNPGWHTCRDVAFMLTISEAIVRSAIRREESRGSQWRFDFLEQDTEQGKVNYVSRRAGDGMAIDAAPLQAMPEELVKLLPRSRFYDPAKLPKGHIKPENMPAAAAALGSTS</sequence>
<protein>
    <submittedName>
        <fullName evidence="8">FAD-binding protein</fullName>
    </submittedName>
    <submittedName>
        <fullName evidence="9">Fumarate reductase/succinate dehydrogenase flavoprotein subunit</fullName>
    </submittedName>
</protein>
<accession>A0A934N588</accession>
<accession>A0A2W5Z5G9</accession>
<dbReference type="SUPFAM" id="SSF46977">
    <property type="entry name" value="Succinate dehydrogenase/fumarate reductase flavoprotein C-terminal domain"/>
    <property type="match status" value="1"/>
</dbReference>
<dbReference type="PIRSF" id="PIRSF000171">
    <property type="entry name" value="SDHA_APRA_LASPO"/>
    <property type="match status" value="1"/>
</dbReference>
<dbReference type="Gene3D" id="3.50.50.60">
    <property type="entry name" value="FAD/NAD(P)-binding domain"/>
    <property type="match status" value="1"/>
</dbReference>
<dbReference type="InterPro" id="IPR030664">
    <property type="entry name" value="SdhA/FrdA/AprA"/>
</dbReference>
<proteinExistence type="predicted"/>
<evidence type="ECO:0000256" key="4">
    <source>
        <dbReference type="ARBA" id="ARBA00023002"/>
    </source>
</evidence>
<dbReference type="PANTHER" id="PTHR11632:SF51">
    <property type="entry name" value="SUCCINATE DEHYDROGENASE [UBIQUINONE] FLAVOPROTEIN SUBUNIT, MITOCHONDRIAL"/>
    <property type="match status" value="1"/>
</dbReference>
<evidence type="ECO:0000256" key="3">
    <source>
        <dbReference type="ARBA" id="ARBA00022827"/>
    </source>
</evidence>
<dbReference type="PRINTS" id="PR00411">
    <property type="entry name" value="PNDRDTASEI"/>
</dbReference>
<dbReference type="AlphaFoldDB" id="A0A2W5Z5G9"/>
<dbReference type="SUPFAM" id="SSF51905">
    <property type="entry name" value="FAD/NAD(P)-binding domain"/>
    <property type="match status" value="1"/>
</dbReference>
<dbReference type="GO" id="GO:0033765">
    <property type="term" value="F:steroid dehydrogenase activity, acting on the CH-CH group of donors"/>
    <property type="evidence" value="ECO:0007669"/>
    <property type="project" value="UniProtKB-ARBA"/>
</dbReference>
<keyword evidence="4" id="KW-0560">Oxidoreductase</keyword>
<feature type="domain" description="FAD-dependent oxidoreductase 2 FAD-binding" evidence="6">
    <location>
        <begin position="12"/>
        <end position="393"/>
    </location>
</feature>
<evidence type="ECO:0000256" key="1">
    <source>
        <dbReference type="ARBA" id="ARBA00001974"/>
    </source>
</evidence>
<keyword evidence="3" id="KW-0274">FAD</keyword>
<dbReference type="Gene3D" id="1.20.58.100">
    <property type="entry name" value="Fumarate reductase/succinate dehydrogenase flavoprotein-like, C-terminal domain"/>
    <property type="match status" value="1"/>
</dbReference>
<keyword evidence="2" id="KW-0285">Flavoprotein</keyword>
<dbReference type="InterPro" id="IPR037099">
    <property type="entry name" value="Fum_R/Succ_DH_flav-like_C_sf"/>
</dbReference>
<dbReference type="EMBL" id="QHBU01000148">
    <property type="protein sequence ID" value="PZR80599.1"/>
    <property type="molecule type" value="Genomic_DNA"/>
</dbReference>
<evidence type="ECO:0000259" key="6">
    <source>
        <dbReference type="Pfam" id="PF00890"/>
    </source>
</evidence>